<sequence>MLRQGIRVISLLPKYPIGYRFVEGGVADRRFRYCKADLALPGIAERIEGAAMGDTLHEKLTTIAALAGAQDITIDLVMAGEPHADASIAKDQFKNGYMNIHLLNVRAMVCLKVKGNEADDGTSFVVHLEEPLLADVPADTYIDIHENLYKSVTVMNGEGFQSVVAVPLVPVTIGYHFWGQTWGPCICTAVQDGGIGGEVDQRSVYF</sequence>
<accession>X1KLB0</accession>
<protein>
    <submittedName>
        <fullName evidence="1">Uncharacterized protein</fullName>
    </submittedName>
</protein>
<evidence type="ECO:0000313" key="1">
    <source>
        <dbReference type="EMBL" id="GAI07862.1"/>
    </source>
</evidence>
<feature type="non-terminal residue" evidence="1">
    <location>
        <position position="206"/>
    </location>
</feature>
<comment type="caution">
    <text evidence="1">The sequence shown here is derived from an EMBL/GenBank/DDBJ whole genome shotgun (WGS) entry which is preliminary data.</text>
</comment>
<gene>
    <name evidence="1" type="ORF">S06H3_12447</name>
</gene>
<name>X1KLB0_9ZZZZ</name>
<proteinExistence type="predicted"/>
<dbReference type="EMBL" id="BARV01006090">
    <property type="protein sequence ID" value="GAI07862.1"/>
    <property type="molecule type" value="Genomic_DNA"/>
</dbReference>
<dbReference type="AlphaFoldDB" id="X1KLB0"/>
<reference evidence="1" key="1">
    <citation type="journal article" date="2014" name="Front. Microbiol.">
        <title>High frequency of phylogenetically diverse reductive dehalogenase-homologous genes in deep subseafloor sedimentary metagenomes.</title>
        <authorList>
            <person name="Kawai M."/>
            <person name="Futagami T."/>
            <person name="Toyoda A."/>
            <person name="Takaki Y."/>
            <person name="Nishi S."/>
            <person name="Hori S."/>
            <person name="Arai W."/>
            <person name="Tsubouchi T."/>
            <person name="Morono Y."/>
            <person name="Uchiyama I."/>
            <person name="Ito T."/>
            <person name="Fujiyama A."/>
            <person name="Inagaki F."/>
            <person name="Takami H."/>
        </authorList>
    </citation>
    <scope>NUCLEOTIDE SEQUENCE</scope>
    <source>
        <strain evidence="1">Expedition CK06-06</strain>
    </source>
</reference>
<organism evidence="1">
    <name type="scientific">marine sediment metagenome</name>
    <dbReference type="NCBI Taxonomy" id="412755"/>
    <lineage>
        <taxon>unclassified sequences</taxon>
        <taxon>metagenomes</taxon>
        <taxon>ecological metagenomes</taxon>
    </lineage>
</organism>